<sequence>MLLCLTAIATGIALRQIDRAWFARGRPHAADAAQLIALQRARANNWTPALLLVGQWIQITGWWLLAAHGPLAAAAAAAGVAVHFRHLQEISHFAIHGVLARTPRANLLLAEVFAHRPLGLAPATVRRTRHVRDHHPNATVTGVDPNLEELHQAGLRPGAARRQAAIAFIHPLTWRGIRTTAAGIAANVGHAPGRVAALAAVLAAAYLVGGWPAVICSVLVPRLLLYPQLAHLSLLVEHTWFDPQPRTGTRAWVEAGRCLRLYPHNHALAHLAAITWLPYGDLHHYAHSAHPSLRWNCLRALERHLNEPHFTPTALLLGTNSVAHRHLNALTPAGQPNQWQQASNARA</sequence>
<accession>A0ABT5ZAN4</accession>
<proteinExistence type="predicted"/>
<protein>
    <submittedName>
        <fullName evidence="1">Dihydrouridine synthase</fullName>
    </submittedName>
</protein>
<dbReference type="Proteomes" id="UP001220022">
    <property type="component" value="Unassembled WGS sequence"/>
</dbReference>
<evidence type="ECO:0000313" key="2">
    <source>
        <dbReference type="Proteomes" id="UP001220022"/>
    </source>
</evidence>
<keyword evidence="2" id="KW-1185">Reference proteome</keyword>
<organism evidence="1 2">
    <name type="scientific">Streptantibioticus ferralitis</name>
    <dbReference type="NCBI Taxonomy" id="236510"/>
    <lineage>
        <taxon>Bacteria</taxon>
        <taxon>Bacillati</taxon>
        <taxon>Actinomycetota</taxon>
        <taxon>Actinomycetes</taxon>
        <taxon>Kitasatosporales</taxon>
        <taxon>Streptomycetaceae</taxon>
        <taxon>Streptantibioticus</taxon>
    </lineage>
</organism>
<gene>
    <name evidence="1" type="ORF">P2L57_35880</name>
</gene>
<dbReference type="RefSeq" id="WP_275821972.1">
    <property type="nucleotide sequence ID" value="NZ_BAAANM010000041.1"/>
</dbReference>
<dbReference type="EMBL" id="JARHTQ010000043">
    <property type="protein sequence ID" value="MDF2260903.1"/>
    <property type="molecule type" value="Genomic_DNA"/>
</dbReference>
<evidence type="ECO:0000313" key="1">
    <source>
        <dbReference type="EMBL" id="MDF2260903.1"/>
    </source>
</evidence>
<comment type="caution">
    <text evidence="1">The sequence shown here is derived from an EMBL/GenBank/DDBJ whole genome shotgun (WGS) entry which is preliminary data.</text>
</comment>
<name>A0ABT5ZAN4_9ACTN</name>
<reference evidence="1 2" key="1">
    <citation type="submission" date="2023-03" db="EMBL/GenBank/DDBJ databases">
        <title>Draft genome sequence of type strain Streptomyces ferralitis JCM 14344.</title>
        <authorList>
            <person name="Klaysubun C."/>
            <person name="Duangmal K."/>
        </authorList>
    </citation>
    <scope>NUCLEOTIDE SEQUENCE [LARGE SCALE GENOMIC DNA]</scope>
    <source>
        <strain evidence="1 2">JCM 14344</strain>
    </source>
</reference>